<keyword evidence="3" id="KW-1185">Reference proteome</keyword>
<protein>
    <submittedName>
        <fullName evidence="2">Uncharacterized membrane protein</fullName>
    </submittedName>
</protein>
<gene>
    <name evidence="2" type="ORF">SAMN02745172_00904</name>
</gene>
<accession>A0A1M7ZAI0</accession>
<name>A0A1M7ZAI0_9HYPH</name>
<evidence type="ECO:0000313" key="3">
    <source>
        <dbReference type="Proteomes" id="UP000186406"/>
    </source>
</evidence>
<dbReference type="Proteomes" id="UP000186406">
    <property type="component" value="Unassembled WGS sequence"/>
</dbReference>
<dbReference type="AlphaFoldDB" id="A0A1M7ZAI0"/>
<feature type="transmembrane region" description="Helical" evidence="1">
    <location>
        <begin position="73"/>
        <end position="90"/>
    </location>
</feature>
<dbReference type="Pfam" id="PF10067">
    <property type="entry name" value="DUF2306"/>
    <property type="match status" value="1"/>
</dbReference>
<dbReference type="EMBL" id="FRXO01000001">
    <property type="protein sequence ID" value="SHO61809.1"/>
    <property type="molecule type" value="Genomic_DNA"/>
</dbReference>
<evidence type="ECO:0000313" key="2">
    <source>
        <dbReference type="EMBL" id="SHO61809.1"/>
    </source>
</evidence>
<dbReference type="InterPro" id="IPR018750">
    <property type="entry name" value="DUF2306_membrane"/>
</dbReference>
<feature type="transmembrane region" description="Helical" evidence="1">
    <location>
        <begin position="102"/>
        <end position="120"/>
    </location>
</feature>
<dbReference type="RefSeq" id="WP_073625908.1">
    <property type="nucleotide sequence ID" value="NZ_FRXO01000001.1"/>
</dbReference>
<keyword evidence="1" id="KW-1133">Transmembrane helix</keyword>
<evidence type="ECO:0000256" key="1">
    <source>
        <dbReference type="SAM" id="Phobius"/>
    </source>
</evidence>
<feature type="transmembrane region" description="Helical" evidence="1">
    <location>
        <begin position="43"/>
        <end position="61"/>
    </location>
</feature>
<reference evidence="2 3" key="1">
    <citation type="submission" date="2016-12" db="EMBL/GenBank/DDBJ databases">
        <authorList>
            <person name="Song W.-J."/>
            <person name="Kurnit D.M."/>
        </authorList>
    </citation>
    <scope>NUCLEOTIDE SEQUENCE [LARGE SCALE GENOMIC DNA]</scope>
    <source>
        <strain evidence="2 3">DSM 19599</strain>
    </source>
</reference>
<proteinExistence type="predicted"/>
<keyword evidence="1" id="KW-0812">Transmembrane</keyword>
<dbReference type="OrthoDB" id="9815686at2"/>
<keyword evidence="1" id="KW-0472">Membrane</keyword>
<feature type="transmembrane region" description="Helical" evidence="1">
    <location>
        <begin position="12"/>
        <end position="31"/>
    </location>
</feature>
<sequence length="132" mass="14881">MSLEPLLNASLAIRIHAFTAFLALGVGIVQLSAPKGTIPHRLVGWGWAALMMAVAISSFWIHELRMIGPWSPIHLLSLWVLIAVPLAAYFARIHAVERHRRFMRHLFMWALVLAGLFTFYPGRIMHQVVFGS</sequence>
<organism evidence="2 3">
    <name type="scientific">Pseudoxanthobacter soli DSM 19599</name>
    <dbReference type="NCBI Taxonomy" id="1123029"/>
    <lineage>
        <taxon>Bacteria</taxon>
        <taxon>Pseudomonadati</taxon>
        <taxon>Pseudomonadota</taxon>
        <taxon>Alphaproteobacteria</taxon>
        <taxon>Hyphomicrobiales</taxon>
        <taxon>Segnochrobactraceae</taxon>
        <taxon>Pseudoxanthobacter</taxon>
    </lineage>
</organism>